<gene>
    <name evidence="1" type="ORF">DSO57_1008091</name>
</gene>
<evidence type="ECO:0000313" key="1">
    <source>
        <dbReference type="EMBL" id="KAJ9055053.1"/>
    </source>
</evidence>
<proteinExistence type="predicted"/>
<protein>
    <submittedName>
        <fullName evidence="1">Uncharacterized protein</fullName>
    </submittedName>
</protein>
<comment type="caution">
    <text evidence="1">The sequence shown here is derived from an EMBL/GenBank/DDBJ whole genome shotgun (WGS) entry which is preliminary data.</text>
</comment>
<evidence type="ECO:0000313" key="2">
    <source>
        <dbReference type="Proteomes" id="UP001165960"/>
    </source>
</evidence>
<dbReference type="Proteomes" id="UP001165960">
    <property type="component" value="Unassembled WGS sequence"/>
</dbReference>
<accession>A0ACC2RY81</accession>
<name>A0ACC2RY81_9FUNG</name>
<organism evidence="1 2">
    <name type="scientific">Entomophthora muscae</name>
    <dbReference type="NCBI Taxonomy" id="34485"/>
    <lineage>
        <taxon>Eukaryota</taxon>
        <taxon>Fungi</taxon>
        <taxon>Fungi incertae sedis</taxon>
        <taxon>Zoopagomycota</taxon>
        <taxon>Entomophthoromycotina</taxon>
        <taxon>Entomophthoromycetes</taxon>
        <taxon>Entomophthorales</taxon>
        <taxon>Entomophthoraceae</taxon>
        <taxon>Entomophthora</taxon>
    </lineage>
</organism>
<dbReference type="EMBL" id="QTSX02006414">
    <property type="protein sequence ID" value="KAJ9055053.1"/>
    <property type="molecule type" value="Genomic_DNA"/>
</dbReference>
<sequence>MGQAFSGLSEREPQDTGESEGEEQMEQTPPDNLPRNLRSRRGDSRVRVAQSTPQHPYVLVPRVTGGTRTAQPSTDSQMTQAANVLRLLSSMRAANPGPTQNRRRPTRTLNIRNEGAFPPVPMAQLPTVQAPAGHPPPNSPWNLPENVPGGAHRAAAVPGLLPHDPENTNVLNQILSAAASAISLTTAEYQQRMDLASANGEPTQTARTAASFMDSFLEHLQHSTNAESPFPRLSLISESVNNEEDPSSTSIFRVFRMQQGDEANEPPAEADAEIPAATQASATPSLDDQVPMETDTPTGQPNPANTPNEMVPVLIIGIRSIPTRPAANQNESAAASPVVPEPQPNPRVIRTRSTTSRTRVRSPTPMPETEGEEPWQRAQRRSWVIYVIGSTYPATHPILSSAFGDNPTYEDLLMLSTFLGPARPPTTTQEVIDAQFQEVTYDELLPGASGISFLNGNRCQVCLSDYEHKDKLRILTCQHAYHTACIDKWLTQGSNNCPVCRRAGTSKDTKIDSQPEGGSGGEGHEGASVVSLVHDPPRS</sequence>
<keyword evidence="2" id="KW-1185">Reference proteome</keyword>
<reference evidence="1" key="1">
    <citation type="submission" date="2022-04" db="EMBL/GenBank/DDBJ databases">
        <title>Genome of the entomopathogenic fungus Entomophthora muscae.</title>
        <authorList>
            <person name="Elya C."/>
            <person name="Lovett B.R."/>
            <person name="Lee E."/>
            <person name="Macias A.M."/>
            <person name="Hajek A.E."/>
            <person name="De Bivort B.L."/>
            <person name="Kasson M.T."/>
            <person name="De Fine Licht H.H."/>
            <person name="Stajich J.E."/>
        </authorList>
    </citation>
    <scope>NUCLEOTIDE SEQUENCE</scope>
    <source>
        <strain evidence="1">Berkeley</strain>
    </source>
</reference>